<evidence type="ECO:0000256" key="7">
    <source>
        <dbReference type="SAM" id="MobiDB-lite"/>
    </source>
</evidence>
<evidence type="ECO:0000313" key="11">
    <source>
        <dbReference type="Proteomes" id="UP000622653"/>
    </source>
</evidence>
<evidence type="ECO:0000256" key="1">
    <source>
        <dbReference type="ARBA" id="ARBA00004168"/>
    </source>
</evidence>
<accession>A0A8J7GAT1</accession>
<dbReference type="Pfam" id="PF17961">
    <property type="entry name" value="Big_8"/>
    <property type="match status" value="1"/>
</dbReference>
<comment type="subcellular location">
    <subcellularLocation>
        <location evidence="1">Secreted</location>
        <location evidence="1">Cell wall</location>
        <topology evidence="1">Peptidoglycan-anchor</topology>
    </subcellularLocation>
</comment>
<reference evidence="10" key="1">
    <citation type="submission" date="2020-11" db="EMBL/GenBank/DDBJ databases">
        <title>Multidrug resistant novel bacterium Savagea serpentis sp. nov., isolated from the scats of a vine snake (Ahaetulla nasuta).</title>
        <authorList>
            <person name="Venkata Ramana V."/>
            <person name="Vikas Patil S."/>
            <person name="Yogita Lugani V."/>
        </authorList>
    </citation>
    <scope>NUCLEOTIDE SEQUENCE</scope>
    <source>
        <strain evidence="10">SN6</strain>
    </source>
</reference>
<dbReference type="Pfam" id="PF17802">
    <property type="entry name" value="SpaA"/>
    <property type="match status" value="4"/>
</dbReference>
<keyword evidence="8" id="KW-0472">Membrane</keyword>
<gene>
    <name evidence="10" type="ORF">IRY55_07275</name>
</gene>
<dbReference type="PROSITE" id="PS50847">
    <property type="entry name" value="GRAM_POS_ANCHORING"/>
    <property type="match status" value="1"/>
</dbReference>
<keyword evidence="8" id="KW-0812">Transmembrane</keyword>
<evidence type="ECO:0000256" key="4">
    <source>
        <dbReference type="ARBA" id="ARBA00022525"/>
    </source>
</evidence>
<keyword evidence="11" id="KW-1185">Reference proteome</keyword>
<proteinExistence type="inferred from homology"/>
<dbReference type="InterPro" id="IPR008456">
    <property type="entry name" value="Collagen-bd_dom"/>
</dbReference>
<dbReference type="Gene3D" id="2.60.40.10">
    <property type="entry name" value="Immunoglobulins"/>
    <property type="match status" value="4"/>
</dbReference>
<keyword evidence="8" id="KW-1133">Transmembrane helix</keyword>
<dbReference type="Gene3D" id="2.60.40.1280">
    <property type="match status" value="1"/>
</dbReference>
<feature type="region of interest" description="Disordered" evidence="7">
    <location>
        <begin position="1390"/>
        <end position="1527"/>
    </location>
</feature>
<comment type="caution">
    <text evidence="10">The sequence shown here is derived from an EMBL/GenBank/DDBJ whole genome shotgun (WGS) entry which is preliminary data.</text>
</comment>
<comment type="similarity">
    <text evidence="2">Belongs to the serine-aspartate repeat-containing protein (SDr) family.</text>
</comment>
<dbReference type="InterPro" id="IPR008966">
    <property type="entry name" value="Adhesion_dom_sf"/>
</dbReference>
<dbReference type="EMBL" id="JADKPV010000002">
    <property type="protein sequence ID" value="MBF4501165.1"/>
    <property type="molecule type" value="Genomic_DNA"/>
</dbReference>
<feature type="region of interest" description="Disordered" evidence="7">
    <location>
        <begin position="956"/>
        <end position="979"/>
    </location>
</feature>
<dbReference type="InterPro" id="IPR019931">
    <property type="entry name" value="LPXTG_anchor"/>
</dbReference>
<feature type="domain" description="Gram-positive cocci surface proteins LPxTG" evidence="9">
    <location>
        <begin position="1526"/>
        <end position="1558"/>
    </location>
</feature>
<dbReference type="Proteomes" id="UP000622653">
    <property type="component" value="Unassembled WGS sequence"/>
</dbReference>
<evidence type="ECO:0000256" key="5">
    <source>
        <dbReference type="ARBA" id="ARBA00022729"/>
    </source>
</evidence>
<organism evidence="10 11">
    <name type="scientific">Savagea serpentis</name>
    <dbReference type="NCBI Taxonomy" id="2785297"/>
    <lineage>
        <taxon>Bacteria</taxon>
        <taxon>Bacillati</taxon>
        <taxon>Bacillota</taxon>
        <taxon>Bacilli</taxon>
        <taxon>Bacillales</taxon>
        <taxon>Caryophanaceae</taxon>
        <taxon>Savagea</taxon>
    </lineage>
</organism>
<name>A0A8J7GAT1_9BACL</name>
<keyword evidence="6" id="KW-0572">Peptidoglycan-anchor</keyword>
<dbReference type="SUPFAM" id="SSF49478">
    <property type="entry name" value="Cna protein B-type domain"/>
    <property type="match status" value="3"/>
</dbReference>
<dbReference type="InterPro" id="IPR041033">
    <property type="entry name" value="SpaA_PFL_dom_1"/>
</dbReference>
<dbReference type="GO" id="GO:0007155">
    <property type="term" value="P:cell adhesion"/>
    <property type="evidence" value="ECO:0007669"/>
    <property type="project" value="InterPro"/>
</dbReference>
<feature type="compositionally biased region" description="Polar residues" evidence="7">
    <location>
        <begin position="964"/>
        <end position="974"/>
    </location>
</feature>
<dbReference type="Pfam" id="PF05737">
    <property type="entry name" value="Collagen_bind"/>
    <property type="match status" value="3"/>
</dbReference>
<feature type="region of interest" description="Disordered" evidence="7">
    <location>
        <begin position="37"/>
        <end position="151"/>
    </location>
</feature>
<dbReference type="NCBIfam" id="TIGR01167">
    <property type="entry name" value="LPXTG_anchor"/>
    <property type="match status" value="1"/>
</dbReference>
<sequence length="1558" mass="169984">MNKHLNIFILTVFAIGQLILGPIGMMTAYAESELPDVETDAQVSADESVESPQQVEPTDQDHPAVTEEPAAPVEPAPETGTQQPEQEAEPADKDADETTGTDPPGQPKGEATSETPKADGEPEDEATEEGEDRDAEEEEDGAKSPEGNKTGFHLVLDKATQGPKDEPFSEANPLNPMNEFFVHYKWSLDDGHGYKAGDTVSFQLPKQLNILAAADGELADDFGTLFANYHVATNGTVTFTFTEAVTQLSDIKGDFFMKSKLKPSETEINDGKVTIEPMEEGGHIDIPVNTGNMAANISKAGTPLPAFSPKEIEWTITVDSKMLKHKDGKVTDFLPPGLTFKPGTVKINGQESVDPTIDGKNLSFNLGDFSGTKTITFMTTIDQENWSDKTFYNKATYEAEKVDPIEAGASVTINRGNPLVKKPGSYDSKTRTITWTIEMNYDSQDLVNTKLVDTWDAGSMDFVEGSVVVSEMKLDEGGNASLVGVSDIPKTVTSSANGITIDFPKVDKPYKITYQTKLKERPTENSKIKNNVSWNGHTSGNEVSVTQGVLTKHVGAPNYKDKTVKWWFKANSDRQELKNIVLSDKFATPGLTMKENSLVVKVGNKVIAADNYTVQYNVQGQAFVLTFNPEFKTNQEIIVEFETHFDYAALKAENQTEFKNTGKITSTDYEGNKHKDREAYQVLPMDDFTKHDGNKSGSYDARDKTITWTIGVNYQQNAHEELIVKDFIQGNQKLLPDTIKVSEGVLGGGNNSISAGDEIADANVTKPEVDGKPGFSVNLGKTDKAYVITYKTSLKDLDYIEKNYKNTANVFDGTTKLTDLPADVGITQGGQYGGKAGTQNGKAIDWTVTVNASQATVQDVVLTDTLSANQEFLQDTIKVYATTVDNFGNVTKGAAYDNVTIDVTEEANETEEVRQTLTVKFNEAIDRPYIVEYSTLYFAGHNEIVSNDYKVTGSNIGDKGQQGGTESVTIDQSTGGSGSGKVGYLQVNKIASDDENKVFEGIEFQLIDEKTGKVLKTGVTDKDGNIDFGRLMFGNYLLKETKAPEGYITPTEAYKVTINKEYIKGDTEKVGNVETIVNNKEIKQIEIGKYEPSGSWLAGAEFMIKNDKGEVVEENLVTDENGKVTSKELPVGTYTLVETKAPVGYQKLKAPIEFTIEAGKAEPVVKDVPNIPFGAVSLHKVGKDLSSDSTELVSLPGVKFNLLKEENGDFVKVNEEALVTDQNGLIVVKDLEDGNYRFAEIATIEGYKMLSEKEQAKLTFTIKNGELAKTVTEQVVALFKESSDFTFTVENEVDDETTKLVKHDAKDETKLLKGAQFKVYKKDDAEAKPGEEVKKGQVYTTDDNGEIIIKDLPYGHYYYVETKAPSGYRIDRTPVPFEVKKDAYVITKIGNKKRSGGGGGGGTPPPVDPTDPDPTDPTDPENPDPTDPTDPENPDPTDPTDPENPDPTDPTDPTTPTDPENPDPTDPTDPTTPTDPDENENPEDVTNNPNDPNSPKDPNEGEHGDGVTNNGGKHPNKPNTDGAGKLPQTGEELYVVMMFGGMALVLIGSVLVFRRRVS</sequence>
<dbReference type="Pfam" id="PF00746">
    <property type="entry name" value="Gram_pos_anchor"/>
    <property type="match status" value="1"/>
</dbReference>
<evidence type="ECO:0000256" key="8">
    <source>
        <dbReference type="SAM" id="Phobius"/>
    </source>
</evidence>
<dbReference type="PANTHER" id="PTHR36108">
    <property type="entry name" value="COLOSSIN-B-RELATED"/>
    <property type="match status" value="1"/>
</dbReference>
<dbReference type="RefSeq" id="WP_194562637.1">
    <property type="nucleotide sequence ID" value="NZ_JADKPV010000002.1"/>
</dbReference>
<evidence type="ECO:0000256" key="6">
    <source>
        <dbReference type="ARBA" id="ARBA00023088"/>
    </source>
</evidence>
<feature type="compositionally biased region" description="Acidic residues" evidence="7">
    <location>
        <begin position="121"/>
        <end position="140"/>
    </location>
</feature>
<keyword evidence="3" id="KW-0134">Cell wall</keyword>
<feature type="compositionally biased region" description="Acidic residues" evidence="7">
    <location>
        <begin position="1410"/>
        <end position="1446"/>
    </location>
</feature>
<feature type="compositionally biased region" description="Low complexity" evidence="7">
    <location>
        <begin position="1484"/>
        <end position="1493"/>
    </location>
</feature>
<dbReference type="InterPro" id="IPR011252">
    <property type="entry name" value="Fibrogen-bd_dom1"/>
</dbReference>
<evidence type="ECO:0000256" key="3">
    <source>
        <dbReference type="ARBA" id="ARBA00022512"/>
    </source>
</evidence>
<dbReference type="InterPro" id="IPR041171">
    <property type="entry name" value="SDR_Ig"/>
</dbReference>
<protein>
    <submittedName>
        <fullName evidence="10">LPXTG cell wall anchor domain-containing protein</fullName>
    </submittedName>
</protein>
<dbReference type="InterPro" id="IPR013783">
    <property type="entry name" value="Ig-like_fold"/>
</dbReference>
<evidence type="ECO:0000256" key="2">
    <source>
        <dbReference type="ARBA" id="ARBA00007257"/>
    </source>
</evidence>
<dbReference type="Gene3D" id="2.60.40.740">
    <property type="match status" value="5"/>
</dbReference>
<dbReference type="SUPFAM" id="SSF49401">
    <property type="entry name" value="Bacterial adhesins"/>
    <property type="match status" value="6"/>
</dbReference>
<evidence type="ECO:0000313" key="10">
    <source>
        <dbReference type="EMBL" id="MBF4501165.1"/>
    </source>
</evidence>
<feature type="compositionally biased region" description="Low complexity" evidence="7">
    <location>
        <begin position="66"/>
        <end position="79"/>
    </location>
</feature>
<keyword evidence="5" id="KW-0732">Signal</keyword>
<dbReference type="PANTHER" id="PTHR36108:SF13">
    <property type="entry name" value="COLOSSIN-B-RELATED"/>
    <property type="match status" value="1"/>
</dbReference>
<evidence type="ECO:0000259" key="9">
    <source>
        <dbReference type="PROSITE" id="PS50847"/>
    </source>
</evidence>
<dbReference type="GO" id="GO:0005518">
    <property type="term" value="F:collagen binding"/>
    <property type="evidence" value="ECO:0007669"/>
    <property type="project" value="InterPro"/>
</dbReference>
<feature type="transmembrane region" description="Helical" evidence="8">
    <location>
        <begin position="1533"/>
        <end position="1553"/>
    </location>
</feature>
<feature type="compositionally biased region" description="Acidic residues" evidence="7">
    <location>
        <begin position="86"/>
        <end position="99"/>
    </location>
</feature>
<keyword evidence="4" id="KW-0964">Secreted</keyword>